<comment type="similarity">
    <text evidence="2">Belongs to the pectinesterase family.</text>
</comment>
<dbReference type="PANTHER" id="PTHR31321">
    <property type="entry name" value="ACYL-COA THIOESTER HYDROLASE YBHC-RELATED"/>
    <property type="match status" value="1"/>
</dbReference>
<name>A0AAU9RGX8_THLAR</name>
<evidence type="ECO:0000313" key="9">
    <source>
        <dbReference type="Proteomes" id="UP000836841"/>
    </source>
</evidence>
<dbReference type="InterPro" id="IPR000070">
    <property type="entry name" value="Pectinesterase_cat"/>
</dbReference>
<keyword evidence="9" id="KW-1185">Reference proteome</keyword>
<dbReference type="EMBL" id="CAJVSB020000125">
    <property type="protein sequence ID" value="CAH2041835.1"/>
    <property type="molecule type" value="Genomic_DNA"/>
</dbReference>
<keyword evidence="4" id="KW-0378">Hydrolase</keyword>
<feature type="domain" description="Pectinesterase catalytic" evidence="7">
    <location>
        <begin position="234"/>
        <end position="358"/>
    </location>
</feature>
<evidence type="ECO:0000256" key="3">
    <source>
        <dbReference type="ARBA" id="ARBA00013229"/>
    </source>
</evidence>
<evidence type="ECO:0000256" key="6">
    <source>
        <dbReference type="SAM" id="MobiDB-lite"/>
    </source>
</evidence>
<dbReference type="Proteomes" id="UP000836841">
    <property type="component" value="Unassembled WGS sequence"/>
</dbReference>
<sequence>FYCLHCHRDEGAHMGGGSTMKVHLAFVAFIMAKALLCSSMDASSSSSLRIMDTSRAVLIRVDQSGKGDYQKIQDAIDANCLILRIEKIVVPADKPFITVSGTDASNTIITWSEGGDIHDSSAFTVFASDFVGRYLTIQLVWPDQLLYESFRRNRLLGGSWSGTKHKENQAKQGANGGEGQGRGRIEEEERWRGRRKLKEKRRMQEVEGAEGSRFSSSVTTNLAKSDFWIEVDFNTFGTSGIATALRVAGDRAAFYNCRILSFQDTLLDELGRHYFSNCYIEGGTDFICGDAASLYERCHLHSISPGDGAITAQHRESPLENTGFVFLGCKITGLATAYLGRPWGAYSRVVFAYSSLSSHGVLWRIQVLWSGGEENQKGRMVKKPVKPGGVTLLVQGHDWGERLA</sequence>
<gene>
    <name evidence="8" type="ORF">TAV2_LOCUS4540</name>
</gene>
<dbReference type="EC" id="3.1.1.11" evidence="3"/>
<dbReference type="InterPro" id="IPR011050">
    <property type="entry name" value="Pectin_lyase_fold/virulence"/>
</dbReference>
<protein>
    <recommendedName>
        <fullName evidence="3">pectinesterase</fullName>
        <ecNumber evidence="3">3.1.1.11</ecNumber>
    </recommendedName>
</protein>
<proteinExistence type="inferred from homology"/>
<feature type="compositionally biased region" description="Basic and acidic residues" evidence="6">
    <location>
        <begin position="181"/>
        <end position="191"/>
    </location>
</feature>
<dbReference type="GO" id="GO:0042545">
    <property type="term" value="P:cell wall modification"/>
    <property type="evidence" value="ECO:0007669"/>
    <property type="project" value="InterPro"/>
</dbReference>
<feature type="region of interest" description="Disordered" evidence="6">
    <location>
        <begin position="161"/>
        <end position="191"/>
    </location>
</feature>
<evidence type="ECO:0000256" key="2">
    <source>
        <dbReference type="ARBA" id="ARBA00008891"/>
    </source>
</evidence>
<dbReference type="Gene3D" id="2.160.20.10">
    <property type="entry name" value="Single-stranded right-handed beta-helix, Pectin lyase-like"/>
    <property type="match status" value="1"/>
</dbReference>
<evidence type="ECO:0000256" key="5">
    <source>
        <dbReference type="ARBA" id="ARBA00023085"/>
    </source>
</evidence>
<dbReference type="InterPro" id="IPR012334">
    <property type="entry name" value="Pectin_lyas_fold"/>
</dbReference>
<comment type="pathway">
    <text evidence="1">Glycan metabolism; pectin degradation; 2-dehydro-3-deoxy-D-gluconate from pectin: step 1/5.</text>
</comment>
<dbReference type="GO" id="GO:0045490">
    <property type="term" value="P:pectin catabolic process"/>
    <property type="evidence" value="ECO:0007669"/>
    <property type="project" value="TreeGrafter"/>
</dbReference>
<dbReference type="Pfam" id="PF01095">
    <property type="entry name" value="Pectinesterase"/>
    <property type="match status" value="1"/>
</dbReference>
<evidence type="ECO:0000256" key="1">
    <source>
        <dbReference type="ARBA" id="ARBA00005184"/>
    </source>
</evidence>
<organism evidence="8 9">
    <name type="scientific">Thlaspi arvense</name>
    <name type="common">Field penny-cress</name>
    <dbReference type="NCBI Taxonomy" id="13288"/>
    <lineage>
        <taxon>Eukaryota</taxon>
        <taxon>Viridiplantae</taxon>
        <taxon>Streptophyta</taxon>
        <taxon>Embryophyta</taxon>
        <taxon>Tracheophyta</taxon>
        <taxon>Spermatophyta</taxon>
        <taxon>Magnoliopsida</taxon>
        <taxon>eudicotyledons</taxon>
        <taxon>Gunneridae</taxon>
        <taxon>Pentapetalae</taxon>
        <taxon>rosids</taxon>
        <taxon>malvids</taxon>
        <taxon>Brassicales</taxon>
        <taxon>Brassicaceae</taxon>
        <taxon>Thlaspideae</taxon>
        <taxon>Thlaspi</taxon>
    </lineage>
</organism>
<evidence type="ECO:0000256" key="4">
    <source>
        <dbReference type="ARBA" id="ARBA00022801"/>
    </source>
</evidence>
<evidence type="ECO:0000259" key="7">
    <source>
        <dbReference type="Pfam" id="PF01095"/>
    </source>
</evidence>
<comment type="caution">
    <text evidence="8">The sequence shown here is derived from an EMBL/GenBank/DDBJ whole genome shotgun (WGS) entry which is preliminary data.</text>
</comment>
<dbReference type="GO" id="GO:0030599">
    <property type="term" value="F:pectinesterase activity"/>
    <property type="evidence" value="ECO:0007669"/>
    <property type="project" value="UniProtKB-EC"/>
</dbReference>
<dbReference type="AlphaFoldDB" id="A0AAU9RGX8"/>
<reference evidence="8 9" key="1">
    <citation type="submission" date="2022-03" db="EMBL/GenBank/DDBJ databases">
        <authorList>
            <person name="Nunn A."/>
            <person name="Chopra R."/>
            <person name="Nunn A."/>
            <person name="Contreras Garrido A."/>
        </authorList>
    </citation>
    <scope>NUCLEOTIDE SEQUENCE [LARGE SCALE GENOMIC DNA]</scope>
</reference>
<keyword evidence="5" id="KW-0063">Aspartyl esterase</keyword>
<accession>A0AAU9RGX8</accession>
<dbReference type="SUPFAM" id="SSF51126">
    <property type="entry name" value="Pectin lyase-like"/>
    <property type="match status" value="2"/>
</dbReference>
<feature type="non-terminal residue" evidence="8">
    <location>
        <position position="1"/>
    </location>
</feature>
<evidence type="ECO:0000313" key="8">
    <source>
        <dbReference type="EMBL" id="CAH2041835.1"/>
    </source>
</evidence>
<dbReference type="PANTHER" id="PTHR31321:SF72">
    <property type="entry name" value="PECTINESTERASE 11-RELATED"/>
    <property type="match status" value="1"/>
</dbReference>